<dbReference type="PANTHER" id="PTHR43620:SF7">
    <property type="entry name" value="GLYCEROPHOSPHODIESTER PHOSPHODIESTERASE GDPD5-RELATED"/>
    <property type="match status" value="1"/>
</dbReference>
<evidence type="ECO:0000256" key="4">
    <source>
        <dbReference type="ARBA" id="ARBA00022798"/>
    </source>
</evidence>
<evidence type="ECO:0000256" key="2">
    <source>
        <dbReference type="ARBA" id="ARBA00012247"/>
    </source>
</evidence>
<evidence type="ECO:0000259" key="7">
    <source>
        <dbReference type="PROSITE" id="PS51704"/>
    </source>
</evidence>
<name>A0AA88VHS3_9ASTE</name>
<dbReference type="GO" id="GO:0006071">
    <property type="term" value="P:glycerol metabolic process"/>
    <property type="evidence" value="ECO:0007669"/>
    <property type="project" value="UniProtKB-KW"/>
</dbReference>
<reference evidence="8" key="1">
    <citation type="submission" date="2022-12" db="EMBL/GenBank/DDBJ databases">
        <title>Draft genome assemblies for two species of Escallonia (Escalloniales).</title>
        <authorList>
            <person name="Chanderbali A."/>
            <person name="Dervinis C."/>
            <person name="Anghel I."/>
            <person name="Soltis D."/>
            <person name="Soltis P."/>
            <person name="Zapata F."/>
        </authorList>
    </citation>
    <scope>NUCLEOTIDE SEQUENCE</scope>
    <source>
        <strain evidence="8">UCBG64.0493</strain>
        <tissue evidence="8">Leaf</tissue>
    </source>
</reference>
<evidence type="ECO:0000313" key="8">
    <source>
        <dbReference type="EMBL" id="KAK3006560.1"/>
    </source>
</evidence>
<organism evidence="8 9">
    <name type="scientific">Escallonia herrerae</name>
    <dbReference type="NCBI Taxonomy" id="1293975"/>
    <lineage>
        <taxon>Eukaryota</taxon>
        <taxon>Viridiplantae</taxon>
        <taxon>Streptophyta</taxon>
        <taxon>Embryophyta</taxon>
        <taxon>Tracheophyta</taxon>
        <taxon>Spermatophyta</taxon>
        <taxon>Magnoliopsida</taxon>
        <taxon>eudicotyledons</taxon>
        <taxon>Gunneridae</taxon>
        <taxon>Pentapetalae</taxon>
        <taxon>asterids</taxon>
        <taxon>campanulids</taxon>
        <taxon>Escalloniales</taxon>
        <taxon>Escalloniaceae</taxon>
        <taxon>Escallonia</taxon>
    </lineage>
</organism>
<dbReference type="InterPro" id="IPR030395">
    <property type="entry name" value="GP_PDE_dom"/>
</dbReference>
<evidence type="ECO:0000256" key="6">
    <source>
        <dbReference type="ARBA" id="ARBA00047512"/>
    </source>
</evidence>
<sequence>MGRPSFFSVREESSNGLFGKWAQTRLRPLAPPPEKEYLALRQETTGNAPLVIARGGFSGQFPDSSDFSNSMALNISIDNLIVWCDVQLTSDGAGICLPDLRLDNSTNVGVVFKNKQKKYLVNGVPMEGYELANVTLIQGVLSRINRFDECQLQVLTVEDVSQKYQPPGLWLNVQVLHQSSQRDSLSWMEGSILLKSLAEFVPFLLEPTFFWCKQFCTMMHSSASTI</sequence>
<feature type="domain" description="GP-PDE" evidence="7">
    <location>
        <begin position="49"/>
        <end position="226"/>
    </location>
</feature>
<dbReference type="EMBL" id="JAVXUP010001979">
    <property type="protein sequence ID" value="KAK3006560.1"/>
    <property type="molecule type" value="Genomic_DNA"/>
</dbReference>
<evidence type="ECO:0000256" key="1">
    <source>
        <dbReference type="ARBA" id="ARBA00007277"/>
    </source>
</evidence>
<comment type="catalytic activity">
    <reaction evidence="6">
        <text>a sn-glycero-3-phosphodiester + H2O = an alcohol + sn-glycerol 3-phosphate + H(+)</text>
        <dbReference type="Rhea" id="RHEA:12969"/>
        <dbReference type="ChEBI" id="CHEBI:15377"/>
        <dbReference type="ChEBI" id="CHEBI:15378"/>
        <dbReference type="ChEBI" id="CHEBI:30879"/>
        <dbReference type="ChEBI" id="CHEBI:57597"/>
        <dbReference type="ChEBI" id="CHEBI:83408"/>
        <dbReference type="EC" id="3.1.4.46"/>
    </reaction>
</comment>
<protein>
    <recommendedName>
        <fullName evidence="2">glycerophosphodiester phosphodiesterase</fullName>
        <ecNumber evidence="2">3.1.4.46</ecNumber>
    </recommendedName>
</protein>
<dbReference type="EC" id="3.1.4.46" evidence="2"/>
<keyword evidence="3" id="KW-0732">Signal</keyword>
<dbReference type="Proteomes" id="UP001188597">
    <property type="component" value="Unassembled WGS sequence"/>
</dbReference>
<evidence type="ECO:0000256" key="3">
    <source>
        <dbReference type="ARBA" id="ARBA00022729"/>
    </source>
</evidence>
<evidence type="ECO:0000256" key="5">
    <source>
        <dbReference type="ARBA" id="ARBA00022801"/>
    </source>
</evidence>
<keyword evidence="4" id="KW-0319">Glycerol metabolism</keyword>
<dbReference type="PROSITE" id="PS51704">
    <property type="entry name" value="GP_PDE"/>
    <property type="match status" value="1"/>
</dbReference>
<proteinExistence type="inferred from homology"/>
<comment type="similarity">
    <text evidence="1">Belongs to the glycerophosphoryl diester phosphodiesterase family.</text>
</comment>
<comment type="caution">
    <text evidence="8">The sequence shown here is derived from an EMBL/GenBank/DDBJ whole genome shotgun (WGS) entry which is preliminary data.</text>
</comment>
<dbReference type="Gene3D" id="3.20.20.190">
    <property type="entry name" value="Phosphatidylinositol (PI) phosphodiesterase"/>
    <property type="match status" value="1"/>
</dbReference>
<accession>A0AA88VHS3</accession>
<dbReference type="AlphaFoldDB" id="A0AA88VHS3"/>
<dbReference type="PANTHER" id="PTHR43620">
    <property type="entry name" value="GLYCEROPHOSPHORYL DIESTER PHOSPHODIESTERASE"/>
    <property type="match status" value="1"/>
</dbReference>
<dbReference type="SUPFAM" id="SSF51695">
    <property type="entry name" value="PLC-like phosphodiesterases"/>
    <property type="match status" value="1"/>
</dbReference>
<gene>
    <name evidence="8" type="ORF">RJ639_015633</name>
</gene>
<keyword evidence="5" id="KW-0378">Hydrolase</keyword>
<dbReference type="GO" id="GO:0008889">
    <property type="term" value="F:glycerophosphodiester phosphodiesterase activity"/>
    <property type="evidence" value="ECO:0007669"/>
    <property type="project" value="UniProtKB-EC"/>
</dbReference>
<dbReference type="GO" id="GO:0006629">
    <property type="term" value="P:lipid metabolic process"/>
    <property type="evidence" value="ECO:0007669"/>
    <property type="project" value="InterPro"/>
</dbReference>
<keyword evidence="9" id="KW-1185">Reference proteome</keyword>
<evidence type="ECO:0000313" key="9">
    <source>
        <dbReference type="Proteomes" id="UP001188597"/>
    </source>
</evidence>
<dbReference type="InterPro" id="IPR017946">
    <property type="entry name" value="PLC-like_Pdiesterase_TIM-brl"/>
</dbReference>